<dbReference type="Pfam" id="PF01641">
    <property type="entry name" value="SelR"/>
    <property type="match status" value="1"/>
</dbReference>
<dbReference type="GO" id="GO:0006979">
    <property type="term" value="P:response to oxidative stress"/>
    <property type="evidence" value="ECO:0007669"/>
    <property type="project" value="InterPro"/>
</dbReference>
<dbReference type="Gene3D" id="2.170.150.20">
    <property type="entry name" value="Peptide methionine sulfoxide reductase"/>
    <property type="match status" value="1"/>
</dbReference>
<feature type="region of interest" description="Disordered" evidence="8">
    <location>
        <begin position="79"/>
        <end position="134"/>
    </location>
</feature>
<evidence type="ECO:0000256" key="5">
    <source>
        <dbReference type="ARBA" id="ARBA00023284"/>
    </source>
</evidence>
<keyword evidence="2 7" id="KW-0479">Metal-binding</keyword>
<dbReference type="NCBIfam" id="TIGR00357">
    <property type="entry name" value="peptide-methionine (R)-S-oxide reductase MsrB"/>
    <property type="match status" value="1"/>
</dbReference>
<dbReference type="PANTHER" id="PTHR10173">
    <property type="entry name" value="METHIONINE SULFOXIDE REDUCTASE"/>
    <property type="match status" value="1"/>
</dbReference>
<dbReference type="InterPro" id="IPR011057">
    <property type="entry name" value="Mss4-like_sf"/>
</dbReference>
<evidence type="ECO:0000313" key="11">
    <source>
        <dbReference type="Proteomes" id="UP000823388"/>
    </source>
</evidence>
<gene>
    <name evidence="10" type="ORF">PVAP13_4KG139000</name>
</gene>
<evidence type="ECO:0000256" key="7">
    <source>
        <dbReference type="RuleBase" id="RU365044"/>
    </source>
</evidence>
<reference evidence="10" key="1">
    <citation type="submission" date="2020-05" db="EMBL/GenBank/DDBJ databases">
        <title>WGS assembly of Panicum virgatum.</title>
        <authorList>
            <person name="Lovell J.T."/>
            <person name="Jenkins J."/>
            <person name="Shu S."/>
            <person name="Juenger T.E."/>
            <person name="Schmutz J."/>
        </authorList>
    </citation>
    <scope>NUCLEOTIDE SEQUENCE</scope>
    <source>
        <strain evidence="10">AP13</strain>
    </source>
</reference>
<organism evidence="10 11">
    <name type="scientific">Panicum virgatum</name>
    <name type="common">Blackwell switchgrass</name>
    <dbReference type="NCBI Taxonomy" id="38727"/>
    <lineage>
        <taxon>Eukaryota</taxon>
        <taxon>Viridiplantae</taxon>
        <taxon>Streptophyta</taxon>
        <taxon>Embryophyta</taxon>
        <taxon>Tracheophyta</taxon>
        <taxon>Spermatophyta</taxon>
        <taxon>Magnoliopsida</taxon>
        <taxon>Liliopsida</taxon>
        <taxon>Poales</taxon>
        <taxon>Poaceae</taxon>
        <taxon>PACMAD clade</taxon>
        <taxon>Panicoideae</taxon>
        <taxon>Panicodae</taxon>
        <taxon>Paniceae</taxon>
        <taxon>Panicinae</taxon>
        <taxon>Panicum</taxon>
        <taxon>Panicum sect. Hiantes</taxon>
    </lineage>
</organism>
<evidence type="ECO:0000256" key="2">
    <source>
        <dbReference type="ARBA" id="ARBA00022723"/>
    </source>
</evidence>
<dbReference type="SUPFAM" id="SSF51316">
    <property type="entry name" value="Mss4-like"/>
    <property type="match status" value="1"/>
</dbReference>
<dbReference type="InterPro" id="IPR002579">
    <property type="entry name" value="Met_Sox_Rdtase_MsrB_dom"/>
</dbReference>
<keyword evidence="11" id="KW-1185">Reference proteome</keyword>
<evidence type="ECO:0000256" key="4">
    <source>
        <dbReference type="ARBA" id="ARBA00023002"/>
    </source>
</evidence>
<sequence length="258" mass="27625">MTERSGTQPTRTGFLRLPVPSVQASDVPLATKPDRIPMAAARCYTAATAVSSPIAGVAGLSFSLHTAAAAAAAALPSSRPRSRGAWTCGGGHGHRRTAVRAMGSAPSSSSSSSPSPQTPPGQAQEKANYKSLSEDEWKKRLTEEQYYVTRQKGTERAFTGEYWNTKTSGIYHCICCDTPLFESSTKFDSGTGWPSYYKPIGDNVKSKLDMSIIFMPRTEVLCAACDAHLGHVFDDGPPPTGKRYCINSASLKLKPLSN</sequence>
<evidence type="ECO:0000256" key="8">
    <source>
        <dbReference type="SAM" id="MobiDB-lite"/>
    </source>
</evidence>
<dbReference type="GO" id="GO:0030091">
    <property type="term" value="P:protein repair"/>
    <property type="evidence" value="ECO:0007669"/>
    <property type="project" value="InterPro"/>
</dbReference>
<dbReference type="AlphaFoldDB" id="A0A8T0TR00"/>
<name>A0A8T0TR00_PANVG</name>
<feature type="compositionally biased region" description="Low complexity" evidence="8">
    <location>
        <begin position="104"/>
        <end position="115"/>
    </location>
</feature>
<comment type="similarity">
    <text evidence="1 7">Belongs to the MsrB Met sulfoxide reductase family.</text>
</comment>
<dbReference type="HAMAP" id="MF_01400">
    <property type="entry name" value="MsrB"/>
    <property type="match status" value="1"/>
</dbReference>
<protein>
    <recommendedName>
        <fullName evidence="7">Peptide-methionine (R)-S-oxide reductase</fullName>
        <ecNumber evidence="7">1.8.4.12</ecNumber>
    </recommendedName>
</protein>
<accession>A0A8T0TR00</accession>
<comment type="caution">
    <text evidence="10">The sequence shown here is derived from an EMBL/GenBank/DDBJ whole genome shotgun (WGS) entry which is preliminary data.</text>
</comment>
<keyword evidence="5" id="KW-0676">Redox-active center</keyword>
<dbReference type="FunFam" id="2.170.150.20:FF:000001">
    <property type="entry name" value="Peptide methionine sulfoxide reductase MsrB"/>
    <property type="match status" value="1"/>
</dbReference>
<evidence type="ECO:0000259" key="9">
    <source>
        <dbReference type="PROSITE" id="PS51790"/>
    </source>
</evidence>
<evidence type="ECO:0000256" key="6">
    <source>
        <dbReference type="ARBA" id="ARBA00048488"/>
    </source>
</evidence>
<keyword evidence="3 7" id="KW-0862">Zinc</keyword>
<dbReference type="GO" id="GO:0033743">
    <property type="term" value="F:peptide-methionine (R)-S-oxide reductase activity"/>
    <property type="evidence" value="ECO:0007669"/>
    <property type="project" value="UniProtKB-EC"/>
</dbReference>
<dbReference type="PANTHER" id="PTHR10173:SF52">
    <property type="entry name" value="METHIONINE-R-SULFOXIDE REDUCTASE B1"/>
    <property type="match status" value="1"/>
</dbReference>
<dbReference type="InterPro" id="IPR028427">
    <property type="entry name" value="Met_Sox_Rdtase_MsrB"/>
</dbReference>
<evidence type="ECO:0000256" key="3">
    <source>
        <dbReference type="ARBA" id="ARBA00022833"/>
    </source>
</evidence>
<proteinExistence type="inferred from homology"/>
<dbReference type="Proteomes" id="UP000823388">
    <property type="component" value="Chromosome 4K"/>
</dbReference>
<comment type="function">
    <text evidence="7">Catalyzes the reduction of methionine sulfoxide (MetSO) to methionine in proteins. Plays a protective role against oxidative stress by restoring activity to proteins that have been inactivated by methionine oxidation. MSRB family specifically reduces the MetSO R-enantiomer.</text>
</comment>
<dbReference type="EMBL" id="CM029043">
    <property type="protein sequence ID" value="KAG2611485.1"/>
    <property type="molecule type" value="Genomic_DNA"/>
</dbReference>
<keyword evidence="4 7" id="KW-0560">Oxidoreductase</keyword>
<dbReference type="GO" id="GO:0005737">
    <property type="term" value="C:cytoplasm"/>
    <property type="evidence" value="ECO:0007669"/>
    <property type="project" value="TreeGrafter"/>
</dbReference>
<comment type="catalytic activity">
    <reaction evidence="6 7">
        <text>L-methionyl-[protein] + [thioredoxin]-disulfide + H2O = L-methionyl-(R)-S-oxide-[protein] + [thioredoxin]-dithiol</text>
        <dbReference type="Rhea" id="RHEA:24164"/>
        <dbReference type="Rhea" id="RHEA-COMP:10698"/>
        <dbReference type="Rhea" id="RHEA-COMP:10700"/>
        <dbReference type="Rhea" id="RHEA-COMP:12313"/>
        <dbReference type="Rhea" id="RHEA-COMP:12314"/>
        <dbReference type="ChEBI" id="CHEBI:15377"/>
        <dbReference type="ChEBI" id="CHEBI:16044"/>
        <dbReference type="ChEBI" id="CHEBI:29950"/>
        <dbReference type="ChEBI" id="CHEBI:45764"/>
        <dbReference type="ChEBI" id="CHEBI:50058"/>
        <dbReference type="EC" id="1.8.4.12"/>
    </reaction>
</comment>
<evidence type="ECO:0000313" key="10">
    <source>
        <dbReference type="EMBL" id="KAG2611485.1"/>
    </source>
</evidence>
<evidence type="ECO:0000256" key="1">
    <source>
        <dbReference type="ARBA" id="ARBA00007174"/>
    </source>
</evidence>
<feature type="domain" description="MsrB" evidence="9">
    <location>
        <begin position="134"/>
        <end position="256"/>
    </location>
</feature>
<dbReference type="OrthoDB" id="44061at2759"/>
<dbReference type="GO" id="GO:0046872">
    <property type="term" value="F:metal ion binding"/>
    <property type="evidence" value="ECO:0007669"/>
    <property type="project" value="UniProtKB-KW"/>
</dbReference>
<comment type="cofactor">
    <cofactor evidence="7">
        <name>Zn(2+)</name>
        <dbReference type="ChEBI" id="CHEBI:29105"/>
    </cofactor>
    <text evidence="7">Binds 1 zinc ion per subunit.</text>
</comment>
<dbReference type="EC" id="1.8.4.12" evidence="7"/>
<dbReference type="PROSITE" id="PS51790">
    <property type="entry name" value="MSRB"/>
    <property type="match status" value="1"/>
</dbReference>